<sequence length="223" mass="24167">MAINYGGKRVAFMGDSRTAGVGASNYTKRWAFLHASESNGVEYNYGVSGMYLQNVGGTNPFDQTTIPAKGTEFGKLWIAFGSNDLRGNPASYATTAFQTKLSEVVDYAVSSKGWAYADIILPTVNYIAPTGYGTHGTVSRHEAYNEAIRQVALAKGTIYIDVYTAFKALSNRDSLFVDGLHESDAGYRAAADIMNAATYSVYTEPEQQPETPLMISGRNFIIG</sequence>
<dbReference type="InterPro" id="IPR013830">
    <property type="entry name" value="SGNH_hydro"/>
</dbReference>
<name>A0A1M4VUD9_9BACT</name>
<evidence type="ECO:0000259" key="1">
    <source>
        <dbReference type="Pfam" id="PF13472"/>
    </source>
</evidence>
<keyword evidence="3" id="KW-1185">Reference proteome</keyword>
<protein>
    <submittedName>
        <fullName evidence="2">Lysophospholipase L1</fullName>
    </submittedName>
</protein>
<reference evidence="2 3" key="1">
    <citation type="submission" date="2016-11" db="EMBL/GenBank/DDBJ databases">
        <authorList>
            <person name="Jaros S."/>
            <person name="Januszkiewicz K."/>
            <person name="Wedrychowicz H."/>
        </authorList>
    </citation>
    <scope>NUCLEOTIDE SEQUENCE [LARGE SCALE GENOMIC DNA]</scope>
    <source>
        <strain evidence="2 3">DSM 26897</strain>
    </source>
</reference>
<gene>
    <name evidence="2" type="ORF">SAMN05444008_102383</name>
</gene>
<dbReference type="GO" id="GO:0016788">
    <property type="term" value="F:hydrolase activity, acting on ester bonds"/>
    <property type="evidence" value="ECO:0007669"/>
    <property type="project" value="UniProtKB-ARBA"/>
</dbReference>
<dbReference type="AlphaFoldDB" id="A0A1M4VUD9"/>
<dbReference type="RefSeq" id="WP_073040168.1">
    <property type="nucleotide sequence ID" value="NZ_FQUO01000002.1"/>
</dbReference>
<dbReference type="OrthoDB" id="9796689at2"/>
<dbReference type="SUPFAM" id="SSF52266">
    <property type="entry name" value="SGNH hydrolase"/>
    <property type="match status" value="1"/>
</dbReference>
<feature type="domain" description="SGNH hydrolase-type esterase" evidence="1">
    <location>
        <begin position="12"/>
        <end position="189"/>
    </location>
</feature>
<dbReference type="InterPro" id="IPR036514">
    <property type="entry name" value="SGNH_hydro_sf"/>
</dbReference>
<proteinExistence type="predicted"/>
<dbReference type="PANTHER" id="PTHR30383">
    <property type="entry name" value="THIOESTERASE 1/PROTEASE 1/LYSOPHOSPHOLIPASE L1"/>
    <property type="match status" value="1"/>
</dbReference>
<organism evidence="2 3">
    <name type="scientific">Cnuella takakiae</name>
    <dbReference type="NCBI Taxonomy" id="1302690"/>
    <lineage>
        <taxon>Bacteria</taxon>
        <taxon>Pseudomonadati</taxon>
        <taxon>Bacteroidota</taxon>
        <taxon>Chitinophagia</taxon>
        <taxon>Chitinophagales</taxon>
        <taxon>Chitinophagaceae</taxon>
        <taxon>Cnuella</taxon>
    </lineage>
</organism>
<evidence type="ECO:0000313" key="3">
    <source>
        <dbReference type="Proteomes" id="UP000184368"/>
    </source>
</evidence>
<evidence type="ECO:0000313" key="2">
    <source>
        <dbReference type="EMBL" id="SHE72465.1"/>
    </source>
</evidence>
<dbReference type="CDD" id="cd00229">
    <property type="entry name" value="SGNH_hydrolase"/>
    <property type="match status" value="1"/>
</dbReference>
<accession>A0A1M4VUD9</accession>
<dbReference type="EMBL" id="FQUO01000002">
    <property type="protein sequence ID" value="SHE72465.1"/>
    <property type="molecule type" value="Genomic_DNA"/>
</dbReference>
<dbReference type="Pfam" id="PF13472">
    <property type="entry name" value="Lipase_GDSL_2"/>
    <property type="match status" value="1"/>
</dbReference>
<dbReference type="STRING" id="1302690.BUE76_11815"/>
<dbReference type="Proteomes" id="UP000184368">
    <property type="component" value="Unassembled WGS sequence"/>
</dbReference>
<dbReference type="InterPro" id="IPR051532">
    <property type="entry name" value="Ester_Hydrolysis_Enzymes"/>
</dbReference>
<dbReference type="Gene3D" id="3.40.50.1110">
    <property type="entry name" value="SGNH hydrolase"/>
    <property type="match status" value="1"/>
</dbReference>